<dbReference type="AlphaFoldDB" id="A0A517XN65"/>
<name>A0A517XN65_9BACT</name>
<sequence length="84" mass="9354">MVWADVALSKHPRFANNVRDNLSGVSLMLRAVTRLRKPDLHALFGLHVRARGAWVESPDRADAVFAADRGLTPFDPDRVAADYL</sequence>
<evidence type="ECO:0000313" key="1">
    <source>
        <dbReference type="EMBL" id="QDU18948.1"/>
    </source>
</evidence>
<dbReference type="Proteomes" id="UP000319576">
    <property type="component" value="Chromosome"/>
</dbReference>
<protein>
    <submittedName>
        <fullName evidence="1">Uncharacterized protein</fullName>
    </submittedName>
</protein>
<dbReference type="EMBL" id="CP036273">
    <property type="protein sequence ID" value="QDU18948.1"/>
    <property type="molecule type" value="Genomic_DNA"/>
</dbReference>
<organism evidence="1 2">
    <name type="scientific">Urbifossiella limnaea</name>
    <dbReference type="NCBI Taxonomy" id="2528023"/>
    <lineage>
        <taxon>Bacteria</taxon>
        <taxon>Pseudomonadati</taxon>
        <taxon>Planctomycetota</taxon>
        <taxon>Planctomycetia</taxon>
        <taxon>Gemmatales</taxon>
        <taxon>Gemmataceae</taxon>
        <taxon>Urbifossiella</taxon>
    </lineage>
</organism>
<proteinExistence type="predicted"/>
<gene>
    <name evidence="1" type="ORF">ETAA1_08470</name>
</gene>
<reference evidence="1 2" key="1">
    <citation type="submission" date="2019-02" db="EMBL/GenBank/DDBJ databases">
        <title>Deep-cultivation of Planctomycetes and their phenomic and genomic characterization uncovers novel biology.</title>
        <authorList>
            <person name="Wiegand S."/>
            <person name="Jogler M."/>
            <person name="Boedeker C."/>
            <person name="Pinto D."/>
            <person name="Vollmers J."/>
            <person name="Rivas-Marin E."/>
            <person name="Kohn T."/>
            <person name="Peeters S.H."/>
            <person name="Heuer A."/>
            <person name="Rast P."/>
            <person name="Oberbeckmann S."/>
            <person name="Bunk B."/>
            <person name="Jeske O."/>
            <person name="Meyerdierks A."/>
            <person name="Storesund J.E."/>
            <person name="Kallscheuer N."/>
            <person name="Luecker S."/>
            <person name="Lage O.M."/>
            <person name="Pohl T."/>
            <person name="Merkel B.J."/>
            <person name="Hornburger P."/>
            <person name="Mueller R.-W."/>
            <person name="Bruemmer F."/>
            <person name="Labrenz M."/>
            <person name="Spormann A.M."/>
            <person name="Op den Camp H."/>
            <person name="Overmann J."/>
            <person name="Amann R."/>
            <person name="Jetten M.S.M."/>
            <person name="Mascher T."/>
            <person name="Medema M.H."/>
            <person name="Devos D.P."/>
            <person name="Kaster A.-K."/>
            <person name="Ovreas L."/>
            <person name="Rohde M."/>
            <person name="Galperin M.Y."/>
            <person name="Jogler C."/>
        </authorList>
    </citation>
    <scope>NUCLEOTIDE SEQUENCE [LARGE SCALE GENOMIC DNA]</scope>
    <source>
        <strain evidence="1 2">ETA_A1</strain>
    </source>
</reference>
<keyword evidence="2" id="KW-1185">Reference proteome</keyword>
<evidence type="ECO:0000313" key="2">
    <source>
        <dbReference type="Proteomes" id="UP000319576"/>
    </source>
</evidence>
<accession>A0A517XN65</accession>
<dbReference type="KEGG" id="uli:ETAA1_08470"/>